<accession>A0A3B0MQB4</accession>
<sequence>MENASDDTIRTILTETKVIALVGFSPNPARPSHYVARFLVGRGYRVIPVNPGLAGQIFEGESIRASLKDCPPEVEMVDIFRRSDLVGPVVDAAIAYLPNLRTIWMQIGVHHPAAADRACAQGLRVVWDKCPKVELPRLLG</sequence>
<dbReference type="AlphaFoldDB" id="A0A3B0MQB4"/>
<dbReference type="InterPro" id="IPR003781">
    <property type="entry name" value="CoA-bd"/>
</dbReference>
<organism evidence="2 3">
    <name type="scientific">Roseinatronobacter ekhonensis</name>
    <dbReference type="NCBI Taxonomy" id="254356"/>
    <lineage>
        <taxon>Bacteria</taxon>
        <taxon>Pseudomonadati</taxon>
        <taxon>Pseudomonadota</taxon>
        <taxon>Alphaproteobacteria</taxon>
        <taxon>Rhodobacterales</taxon>
        <taxon>Paracoccaceae</taxon>
        <taxon>Roseinatronobacter</taxon>
    </lineage>
</organism>
<gene>
    <name evidence="2" type="ORF">ROE7235_02976</name>
</gene>
<dbReference type="SUPFAM" id="SSF51735">
    <property type="entry name" value="NAD(P)-binding Rossmann-fold domains"/>
    <property type="match status" value="1"/>
</dbReference>
<dbReference type="Proteomes" id="UP000272908">
    <property type="component" value="Unassembled WGS sequence"/>
</dbReference>
<protein>
    <recommendedName>
        <fullName evidence="1">CoA-binding domain-containing protein</fullName>
    </recommendedName>
</protein>
<dbReference type="InterPro" id="IPR036291">
    <property type="entry name" value="NAD(P)-bd_dom_sf"/>
</dbReference>
<name>A0A3B0MQB4_9RHOB</name>
<dbReference type="SMART" id="SM00881">
    <property type="entry name" value="CoA_binding"/>
    <property type="match status" value="1"/>
</dbReference>
<dbReference type="Gene3D" id="3.40.50.720">
    <property type="entry name" value="NAD(P)-binding Rossmann-like Domain"/>
    <property type="match status" value="1"/>
</dbReference>
<evidence type="ECO:0000259" key="1">
    <source>
        <dbReference type="SMART" id="SM00881"/>
    </source>
</evidence>
<evidence type="ECO:0000313" key="2">
    <source>
        <dbReference type="EMBL" id="SUZ33207.1"/>
    </source>
</evidence>
<dbReference type="RefSeq" id="WP_121096279.1">
    <property type="nucleotide sequence ID" value="NZ_UIHC01000040.1"/>
</dbReference>
<dbReference type="OrthoDB" id="9804695at2"/>
<dbReference type="PANTHER" id="PTHR33303:SF2">
    <property type="entry name" value="COA-BINDING DOMAIN-CONTAINING PROTEIN"/>
    <property type="match status" value="1"/>
</dbReference>
<dbReference type="EMBL" id="UIHC01000040">
    <property type="protein sequence ID" value="SUZ33207.1"/>
    <property type="molecule type" value="Genomic_DNA"/>
</dbReference>
<feature type="domain" description="CoA-binding" evidence="1">
    <location>
        <begin position="12"/>
        <end position="109"/>
    </location>
</feature>
<keyword evidence="3" id="KW-1185">Reference proteome</keyword>
<reference evidence="3" key="1">
    <citation type="submission" date="2018-08" db="EMBL/GenBank/DDBJ databases">
        <authorList>
            <person name="Rodrigo-Torres L."/>
            <person name="Arahal R. D."/>
            <person name="Lucena T."/>
        </authorList>
    </citation>
    <scope>NUCLEOTIDE SEQUENCE [LARGE SCALE GENOMIC DNA]</scope>
    <source>
        <strain evidence="3">CECT 7235</strain>
    </source>
</reference>
<dbReference type="Pfam" id="PF13380">
    <property type="entry name" value="CoA_binding_2"/>
    <property type="match status" value="1"/>
</dbReference>
<dbReference type="PANTHER" id="PTHR33303">
    <property type="entry name" value="CYTOPLASMIC PROTEIN-RELATED"/>
    <property type="match status" value="1"/>
</dbReference>
<evidence type="ECO:0000313" key="3">
    <source>
        <dbReference type="Proteomes" id="UP000272908"/>
    </source>
</evidence>
<proteinExistence type="predicted"/>